<evidence type="ECO:0000259" key="2">
    <source>
        <dbReference type="Pfam" id="PF23598"/>
    </source>
</evidence>
<dbReference type="InterPro" id="IPR032675">
    <property type="entry name" value="LRR_dom_sf"/>
</dbReference>
<dbReference type="PANTHER" id="PTHR15140:SF33">
    <property type="entry name" value="LATE BLIGHT RESISTANCE PROTEIN HOMOLOG R1A-3 ISOFORM X1"/>
    <property type="match status" value="1"/>
</dbReference>
<reference evidence="3" key="2">
    <citation type="journal article" date="2024" name="Plant">
        <title>Genomic evolution and insights into agronomic trait innovations of Sesamum species.</title>
        <authorList>
            <person name="Miao H."/>
            <person name="Wang L."/>
            <person name="Qu L."/>
            <person name="Liu H."/>
            <person name="Sun Y."/>
            <person name="Le M."/>
            <person name="Wang Q."/>
            <person name="Wei S."/>
            <person name="Zheng Y."/>
            <person name="Lin W."/>
            <person name="Duan Y."/>
            <person name="Cao H."/>
            <person name="Xiong S."/>
            <person name="Wang X."/>
            <person name="Wei L."/>
            <person name="Li C."/>
            <person name="Ma Q."/>
            <person name="Ju M."/>
            <person name="Zhao R."/>
            <person name="Li G."/>
            <person name="Mu C."/>
            <person name="Tian Q."/>
            <person name="Mei H."/>
            <person name="Zhang T."/>
            <person name="Gao T."/>
            <person name="Zhang H."/>
        </authorList>
    </citation>
    <scope>NUCLEOTIDE SEQUENCE</scope>
    <source>
        <strain evidence="3">3651</strain>
    </source>
</reference>
<keyword evidence="4" id="KW-1185">Reference proteome</keyword>
<keyword evidence="1" id="KW-0677">Repeat</keyword>
<protein>
    <recommendedName>
        <fullName evidence="2">Disease resistance R13L4/SHOC-2-like LRR domain-containing protein</fullName>
    </recommendedName>
</protein>
<dbReference type="Proteomes" id="UP001293254">
    <property type="component" value="Unassembled WGS sequence"/>
</dbReference>
<dbReference type="PANTHER" id="PTHR15140">
    <property type="entry name" value="TUBULIN-SPECIFIC CHAPERONE E"/>
    <property type="match status" value="1"/>
</dbReference>
<dbReference type="Pfam" id="PF23598">
    <property type="entry name" value="LRR_14"/>
    <property type="match status" value="1"/>
</dbReference>
<gene>
    <name evidence="3" type="ORF">Salat_1473500</name>
</gene>
<accession>A0AAE1YB65</accession>
<dbReference type="EMBL" id="JACGWO010000005">
    <property type="protein sequence ID" value="KAK4427046.1"/>
    <property type="molecule type" value="Genomic_DNA"/>
</dbReference>
<dbReference type="InterPro" id="IPR055414">
    <property type="entry name" value="LRR_R13L4/SHOC2-like"/>
</dbReference>
<name>A0AAE1YB65_9LAMI</name>
<evidence type="ECO:0000256" key="1">
    <source>
        <dbReference type="ARBA" id="ARBA00022737"/>
    </source>
</evidence>
<sequence>MKIIKELVMANMVKVRKRNFSGGIKTCNIYSAFWHICMREAGEHKFFHIINSKGNEGIESQRRHCIHNNVLFGIKDVRKSMASISNVRSILCTGPHHQYPVPICLNFSLLKVLDALTIRFYGFPSEVLSLVHLRYLAITYNGKLPASISKLWNLQYLIVYQYLTILSSGAHRSYLPMEIWNMQELSHLHVMGSDLPDPNFEGACLPNLFALLGISARSCTKKILERIPNLQKLGIQIELALDVVEPLRCFDRLASLQLESLKCVIMNPNSILLVVVPAPPVSIFPSNLKKLTLSGLRLPWEYMSAIAELSDLKVLKLKCYAFQGPVWETNDEHVFPKLKYMLIEDTDLENWCASGSNFPGLRRLTIGHCYKLKEIPLDIGDIGTLEMIELVDCNTSLVTSTKHLAEKRPCSKKLEVYVKSSEHNRKLNS</sequence>
<reference evidence="3" key="1">
    <citation type="submission" date="2020-06" db="EMBL/GenBank/DDBJ databases">
        <authorList>
            <person name="Li T."/>
            <person name="Hu X."/>
            <person name="Zhang T."/>
            <person name="Song X."/>
            <person name="Zhang H."/>
            <person name="Dai N."/>
            <person name="Sheng W."/>
            <person name="Hou X."/>
            <person name="Wei L."/>
        </authorList>
    </citation>
    <scope>NUCLEOTIDE SEQUENCE</scope>
    <source>
        <strain evidence="3">3651</strain>
        <tissue evidence="3">Leaf</tissue>
    </source>
</reference>
<proteinExistence type="predicted"/>
<evidence type="ECO:0000313" key="3">
    <source>
        <dbReference type="EMBL" id="KAK4427046.1"/>
    </source>
</evidence>
<evidence type="ECO:0000313" key="4">
    <source>
        <dbReference type="Proteomes" id="UP001293254"/>
    </source>
</evidence>
<comment type="caution">
    <text evidence="3">The sequence shown here is derived from an EMBL/GenBank/DDBJ whole genome shotgun (WGS) entry which is preliminary data.</text>
</comment>
<dbReference type="SUPFAM" id="SSF52058">
    <property type="entry name" value="L domain-like"/>
    <property type="match status" value="1"/>
</dbReference>
<dbReference type="AlphaFoldDB" id="A0AAE1YB65"/>
<dbReference type="Gene3D" id="3.80.10.10">
    <property type="entry name" value="Ribonuclease Inhibitor"/>
    <property type="match status" value="1"/>
</dbReference>
<feature type="domain" description="Disease resistance R13L4/SHOC-2-like LRR" evidence="2">
    <location>
        <begin position="87"/>
        <end position="399"/>
    </location>
</feature>
<organism evidence="3 4">
    <name type="scientific">Sesamum alatum</name>
    <dbReference type="NCBI Taxonomy" id="300844"/>
    <lineage>
        <taxon>Eukaryota</taxon>
        <taxon>Viridiplantae</taxon>
        <taxon>Streptophyta</taxon>
        <taxon>Embryophyta</taxon>
        <taxon>Tracheophyta</taxon>
        <taxon>Spermatophyta</taxon>
        <taxon>Magnoliopsida</taxon>
        <taxon>eudicotyledons</taxon>
        <taxon>Gunneridae</taxon>
        <taxon>Pentapetalae</taxon>
        <taxon>asterids</taxon>
        <taxon>lamiids</taxon>
        <taxon>Lamiales</taxon>
        <taxon>Pedaliaceae</taxon>
        <taxon>Sesamum</taxon>
    </lineage>
</organism>